<dbReference type="Proteomes" id="UP000315750">
    <property type="component" value="Chromosome"/>
</dbReference>
<dbReference type="AlphaFoldDB" id="A0A518AME9"/>
<gene>
    <name evidence="1" type="ORF">Pan181_20950</name>
</gene>
<protein>
    <submittedName>
        <fullName evidence="1">Uncharacterized protein</fullName>
    </submittedName>
</protein>
<evidence type="ECO:0000313" key="2">
    <source>
        <dbReference type="Proteomes" id="UP000315750"/>
    </source>
</evidence>
<sequence length="88" mass="10170">MKSTTYVQCTLKRTAASTTSTITSYLPIAFAKHKRVVRLRDEQGEWTDGWIVEQVGDMLVEENELPDYRKAIRAHRQKTGDSLRRSKN</sequence>
<dbReference type="RefSeq" id="WP_145246685.1">
    <property type="nucleotide sequence ID" value="NZ_CP036278.1"/>
</dbReference>
<dbReference type="KEGG" id="amuc:Pan181_20950"/>
<dbReference type="EMBL" id="CP036278">
    <property type="protein sequence ID" value="QDU55897.1"/>
    <property type="molecule type" value="Genomic_DNA"/>
</dbReference>
<keyword evidence="2" id="KW-1185">Reference proteome</keyword>
<proteinExistence type="predicted"/>
<accession>A0A518AME9</accession>
<organism evidence="1 2">
    <name type="scientific">Aeoliella mucimassa</name>
    <dbReference type="NCBI Taxonomy" id="2527972"/>
    <lineage>
        <taxon>Bacteria</taxon>
        <taxon>Pseudomonadati</taxon>
        <taxon>Planctomycetota</taxon>
        <taxon>Planctomycetia</taxon>
        <taxon>Pirellulales</taxon>
        <taxon>Lacipirellulaceae</taxon>
        <taxon>Aeoliella</taxon>
    </lineage>
</organism>
<evidence type="ECO:0000313" key="1">
    <source>
        <dbReference type="EMBL" id="QDU55897.1"/>
    </source>
</evidence>
<name>A0A518AME9_9BACT</name>
<reference evidence="1 2" key="1">
    <citation type="submission" date="2019-02" db="EMBL/GenBank/DDBJ databases">
        <title>Deep-cultivation of Planctomycetes and their phenomic and genomic characterization uncovers novel biology.</title>
        <authorList>
            <person name="Wiegand S."/>
            <person name="Jogler M."/>
            <person name="Boedeker C."/>
            <person name="Pinto D."/>
            <person name="Vollmers J."/>
            <person name="Rivas-Marin E."/>
            <person name="Kohn T."/>
            <person name="Peeters S.H."/>
            <person name="Heuer A."/>
            <person name="Rast P."/>
            <person name="Oberbeckmann S."/>
            <person name="Bunk B."/>
            <person name="Jeske O."/>
            <person name="Meyerdierks A."/>
            <person name="Storesund J.E."/>
            <person name="Kallscheuer N."/>
            <person name="Luecker S."/>
            <person name="Lage O.M."/>
            <person name="Pohl T."/>
            <person name="Merkel B.J."/>
            <person name="Hornburger P."/>
            <person name="Mueller R.-W."/>
            <person name="Bruemmer F."/>
            <person name="Labrenz M."/>
            <person name="Spormann A.M."/>
            <person name="Op den Camp H."/>
            <person name="Overmann J."/>
            <person name="Amann R."/>
            <person name="Jetten M.S.M."/>
            <person name="Mascher T."/>
            <person name="Medema M.H."/>
            <person name="Devos D.P."/>
            <person name="Kaster A.-K."/>
            <person name="Ovreas L."/>
            <person name="Rohde M."/>
            <person name="Galperin M.Y."/>
            <person name="Jogler C."/>
        </authorList>
    </citation>
    <scope>NUCLEOTIDE SEQUENCE [LARGE SCALE GENOMIC DNA]</scope>
    <source>
        <strain evidence="1 2">Pan181</strain>
    </source>
</reference>
<dbReference type="OrthoDB" id="286581at2"/>